<evidence type="ECO:0000313" key="3">
    <source>
        <dbReference type="Proteomes" id="UP001142325"/>
    </source>
</evidence>
<organism evidence="2 3">
    <name type="scientific">Microbacterium keratanolyticum</name>
    <dbReference type="NCBI Taxonomy" id="67574"/>
    <lineage>
        <taxon>Bacteria</taxon>
        <taxon>Bacillati</taxon>
        <taxon>Actinomycetota</taxon>
        <taxon>Actinomycetes</taxon>
        <taxon>Micrococcales</taxon>
        <taxon>Microbacteriaceae</taxon>
        <taxon>Microbacterium</taxon>
    </lineage>
</organism>
<dbReference type="Proteomes" id="UP001142325">
    <property type="component" value="Unassembled WGS sequence"/>
</dbReference>
<keyword evidence="3" id="KW-1185">Reference proteome</keyword>
<dbReference type="AlphaFoldDB" id="A0A9W6HTW8"/>
<dbReference type="EMBL" id="BSET01000001">
    <property type="protein sequence ID" value="GLK01905.1"/>
    <property type="molecule type" value="Genomic_DNA"/>
</dbReference>
<evidence type="ECO:0000313" key="2">
    <source>
        <dbReference type="EMBL" id="GLK01905.1"/>
    </source>
</evidence>
<name>A0A9W6HTW8_9MICO</name>
<accession>A0A9W6HTW8</accession>
<sequence>MLIGDVETEIGDVDGVDGAAHRDPSADDDGDHGEKAADHPGEASSADATVSLVEVLAGRHGHSFQSLGWYF</sequence>
<reference evidence="2" key="1">
    <citation type="journal article" date="2014" name="Int. J. Syst. Evol. Microbiol.">
        <title>Complete genome sequence of Corynebacterium casei LMG S-19264T (=DSM 44701T), isolated from a smear-ripened cheese.</title>
        <authorList>
            <consortium name="US DOE Joint Genome Institute (JGI-PGF)"/>
            <person name="Walter F."/>
            <person name="Albersmeier A."/>
            <person name="Kalinowski J."/>
            <person name="Ruckert C."/>
        </authorList>
    </citation>
    <scope>NUCLEOTIDE SEQUENCE</scope>
    <source>
        <strain evidence="2">VKM Ac-1958</strain>
    </source>
</reference>
<gene>
    <name evidence="2" type="ORF">GCM10017596_16200</name>
</gene>
<feature type="compositionally biased region" description="Basic and acidic residues" evidence="1">
    <location>
        <begin position="32"/>
        <end position="41"/>
    </location>
</feature>
<evidence type="ECO:0000256" key="1">
    <source>
        <dbReference type="SAM" id="MobiDB-lite"/>
    </source>
</evidence>
<proteinExistence type="predicted"/>
<reference evidence="2" key="2">
    <citation type="submission" date="2023-01" db="EMBL/GenBank/DDBJ databases">
        <authorList>
            <person name="Sun Q."/>
            <person name="Evtushenko L."/>
        </authorList>
    </citation>
    <scope>NUCLEOTIDE SEQUENCE</scope>
    <source>
        <strain evidence="2">VKM Ac-1958</strain>
    </source>
</reference>
<protein>
    <submittedName>
        <fullName evidence="2">Uncharacterized protein</fullName>
    </submittedName>
</protein>
<feature type="region of interest" description="Disordered" evidence="1">
    <location>
        <begin position="1"/>
        <end position="46"/>
    </location>
</feature>
<feature type="compositionally biased region" description="Acidic residues" evidence="1">
    <location>
        <begin position="1"/>
        <end position="15"/>
    </location>
</feature>
<comment type="caution">
    <text evidence="2">The sequence shown here is derived from an EMBL/GenBank/DDBJ whole genome shotgun (WGS) entry which is preliminary data.</text>
</comment>